<evidence type="ECO:0000313" key="2">
    <source>
        <dbReference type="EMBL" id="KAK7952790.1"/>
    </source>
</evidence>
<gene>
    <name evidence="2" type="ORF">PG986_008518</name>
</gene>
<evidence type="ECO:0000256" key="1">
    <source>
        <dbReference type="SAM" id="MobiDB-lite"/>
    </source>
</evidence>
<feature type="compositionally biased region" description="Low complexity" evidence="1">
    <location>
        <begin position="1"/>
        <end position="11"/>
    </location>
</feature>
<feature type="region of interest" description="Disordered" evidence="1">
    <location>
        <begin position="1"/>
        <end position="20"/>
    </location>
</feature>
<comment type="caution">
    <text evidence="2">The sequence shown here is derived from an EMBL/GenBank/DDBJ whole genome shotgun (WGS) entry which is preliminary data.</text>
</comment>
<dbReference type="EMBL" id="JAQQWE010000005">
    <property type="protein sequence ID" value="KAK7952790.1"/>
    <property type="molecule type" value="Genomic_DNA"/>
</dbReference>
<accession>A0ABR1QFN2</accession>
<name>A0ABR1QFN2_9PEZI</name>
<reference evidence="2 3" key="1">
    <citation type="submission" date="2023-01" db="EMBL/GenBank/DDBJ databases">
        <title>Analysis of 21 Apiospora genomes using comparative genomics revels a genus with tremendous synthesis potential of carbohydrate active enzymes and secondary metabolites.</title>
        <authorList>
            <person name="Sorensen T."/>
        </authorList>
    </citation>
    <scope>NUCLEOTIDE SEQUENCE [LARGE SCALE GENOMIC DNA]</scope>
    <source>
        <strain evidence="2 3">CBS 24483</strain>
    </source>
</reference>
<keyword evidence="3" id="KW-1185">Reference proteome</keyword>
<proteinExistence type="predicted"/>
<dbReference type="GeneID" id="92077802"/>
<organism evidence="2 3">
    <name type="scientific">Apiospora aurea</name>
    <dbReference type="NCBI Taxonomy" id="335848"/>
    <lineage>
        <taxon>Eukaryota</taxon>
        <taxon>Fungi</taxon>
        <taxon>Dikarya</taxon>
        <taxon>Ascomycota</taxon>
        <taxon>Pezizomycotina</taxon>
        <taxon>Sordariomycetes</taxon>
        <taxon>Xylariomycetidae</taxon>
        <taxon>Amphisphaeriales</taxon>
        <taxon>Apiosporaceae</taxon>
        <taxon>Apiospora</taxon>
    </lineage>
</organism>
<evidence type="ECO:0000313" key="3">
    <source>
        <dbReference type="Proteomes" id="UP001391051"/>
    </source>
</evidence>
<protein>
    <submittedName>
        <fullName evidence="2">Uncharacterized protein</fullName>
    </submittedName>
</protein>
<dbReference type="RefSeq" id="XP_066700852.1">
    <property type="nucleotide sequence ID" value="XM_066844740.1"/>
</dbReference>
<dbReference type="Proteomes" id="UP001391051">
    <property type="component" value="Unassembled WGS sequence"/>
</dbReference>
<sequence length="97" mass="10395">MVRPITTTTTTMAGKEPCSAAKKKATLDSDSCSTTQTHGHTPFHFLSPAHHPSALVGSLQQIEMRKCRSLPTGLDSKDADVAAMEIQKPHGCLHLVT</sequence>